<dbReference type="Gene3D" id="2.102.10.10">
    <property type="entry name" value="Rieske [2Fe-2S] iron-sulphur domain"/>
    <property type="match status" value="1"/>
</dbReference>
<evidence type="ECO:0000259" key="10">
    <source>
        <dbReference type="PROSITE" id="PS51296"/>
    </source>
</evidence>
<dbReference type="GO" id="GO:0016651">
    <property type="term" value="F:oxidoreductase activity, acting on NAD(P)H"/>
    <property type="evidence" value="ECO:0007669"/>
    <property type="project" value="TreeGrafter"/>
</dbReference>
<dbReference type="InterPro" id="IPR036922">
    <property type="entry name" value="Rieske_2Fe-2S_sf"/>
</dbReference>
<dbReference type="PROSITE" id="PS51296">
    <property type="entry name" value="RIESKE"/>
    <property type="match status" value="1"/>
</dbReference>
<dbReference type="Gene3D" id="3.30.390.30">
    <property type="match status" value="1"/>
</dbReference>
<dbReference type="AlphaFoldDB" id="A0A6L2PZF4"/>
<evidence type="ECO:0000256" key="7">
    <source>
        <dbReference type="ARBA" id="ARBA00023002"/>
    </source>
</evidence>
<accession>A0A6L2PZF4</accession>
<keyword evidence="8" id="KW-0408">Iron</keyword>
<dbReference type="EMBL" id="BLKM01000586">
    <property type="protein sequence ID" value="GFG35855.1"/>
    <property type="molecule type" value="Genomic_DNA"/>
</dbReference>
<dbReference type="Pfam" id="PF14759">
    <property type="entry name" value="Reductase_C"/>
    <property type="match status" value="1"/>
</dbReference>
<dbReference type="Pfam" id="PF07992">
    <property type="entry name" value="Pyr_redox_2"/>
    <property type="match status" value="1"/>
</dbReference>
<proteinExistence type="inferred from homology"/>
<gene>
    <name evidence="11" type="ORF">Cfor_07263</name>
</gene>
<evidence type="ECO:0000256" key="1">
    <source>
        <dbReference type="ARBA" id="ARBA00001974"/>
    </source>
</evidence>
<evidence type="ECO:0000256" key="9">
    <source>
        <dbReference type="ARBA" id="ARBA00023014"/>
    </source>
</evidence>
<protein>
    <recommendedName>
        <fullName evidence="10">Rieske domain-containing protein</fullName>
    </recommendedName>
</protein>
<keyword evidence="7" id="KW-0560">Oxidoreductase</keyword>
<dbReference type="PANTHER" id="PTHR43557:SF2">
    <property type="entry name" value="RIESKE DOMAIN-CONTAINING PROTEIN-RELATED"/>
    <property type="match status" value="1"/>
</dbReference>
<dbReference type="InterPro" id="IPR036188">
    <property type="entry name" value="FAD/NAD-bd_sf"/>
</dbReference>
<dbReference type="GO" id="GO:0005737">
    <property type="term" value="C:cytoplasm"/>
    <property type="evidence" value="ECO:0007669"/>
    <property type="project" value="TreeGrafter"/>
</dbReference>
<dbReference type="GO" id="GO:0051537">
    <property type="term" value="F:2 iron, 2 sulfur cluster binding"/>
    <property type="evidence" value="ECO:0007669"/>
    <property type="project" value="UniProtKB-KW"/>
</dbReference>
<dbReference type="CDD" id="cd03478">
    <property type="entry name" value="Rieske_AIFL_N"/>
    <property type="match status" value="1"/>
</dbReference>
<dbReference type="SUPFAM" id="SSF51905">
    <property type="entry name" value="FAD/NAD(P)-binding domain"/>
    <property type="match status" value="2"/>
</dbReference>
<dbReference type="InterPro" id="IPR016156">
    <property type="entry name" value="FAD/NAD-linked_Rdtase_dimer_sf"/>
</dbReference>
<evidence type="ECO:0000313" key="12">
    <source>
        <dbReference type="Proteomes" id="UP000502823"/>
    </source>
</evidence>
<organism evidence="11 12">
    <name type="scientific">Coptotermes formosanus</name>
    <name type="common">Formosan subterranean termite</name>
    <dbReference type="NCBI Taxonomy" id="36987"/>
    <lineage>
        <taxon>Eukaryota</taxon>
        <taxon>Metazoa</taxon>
        <taxon>Ecdysozoa</taxon>
        <taxon>Arthropoda</taxon>
        <taxon>Hexapoda</taxon>
        <taxon>Insecta</taxon>
        <taxon>Pterygota</taxon>
        <taxon>Neoptera</taxon>
        <taxon>Polyneoptera</taxon>
        <taxon>Dictyoptera</taxon>
        <taxon>Blattodea</taxon>
        <taxon>Blattoidea</taxon>
        <taxon>Termitoidae</taxon>
        <taxon>Rhinotermitidae</taxon>
        <taxon>Coptotermes</taxon>
    </lineage>
</organism>
<dbReference type="FunFam" id="2.102.10.10:FF:000003">
    <property type="entry name" value="apoptosis-inducing factor 3 isoform X2"/>
    <property type="match status" value="1"/>
</dbReference>
<keyword evidence="5" id="KW-0479">Metal-binding</keyword>
<dbReference type="GO" id="GO:0046872">
    <property type="term" value="F:metal ion binding"/>
    <property type="evidence" value="ECO:0007669"/>
    <property type="project" value="UniProtKB-KW"/>
</dbReference>
<dbReference type="Proteomes" id="UP000502823">
    <property type="component" value="Unassembled WGS sequence"/>
</dbReference>
<evidence type="ECO:0000313" key="11">
    <source>
        <dbReference type="EMBL" id="GFG35855.1"/>
    </source>
</evidence>
<dbReference type="FunCoup" id="A0A6L2PZF4">
    <property type="interactions" value="367"/>
</dbReference>
<comment type="cofactor">
    <cofactor evidence="1">
        <name>FAD</name>
        <dbReference type="ChEBI" id="CHEBI:57692"/>
    </cofactor>
</comment>
<keyword evidence="6" id="KW-0274">FAD</keyword>
<keyword evidence="9" id="KW-0411">Iron-sulfur</keyword>
<dbReference type="Pfam" id="PF00355">
    <property type="entry name" value="Rieske"/>
    <property type="match status" value="1"/>
</dbReference>
<dbReference type="InterPro" id="IPR023753">
    <property type="entry name" value="FAD/NAD-binding_dom"/>
</dbReference>
<dbReference type="SUPFAM" id="SSF50022">
    <property type="entry name" value="ISP domain"/>
    <property type="match status" value="1"/>
</dbReference>
<evidence type="ECO:0000256" key="3">
    <source>
        <dbReference type="ARBA" id="ARBA00022630"/>
    </source>
</evidence>
<dbReference type="InterPro" id="IPR017941">
    <property type="entry name" value="Rieske_2Fe-2S"/>
</dbReference>
<dbReference type="PRINTS" id="PR00368">
    <property type="entry name" value="FADPNR"/>
</dbReference>
<dbReference type="OrthoDB" id="432169at2759"/>
<dbReference type="InterPro" id="IPR050446">
    <property type="entry name" value="FAD-oxidoreductase/Apoptosis"/>
</dbReference>
<evidence type="ECO:0000256" key="8">
    <source>
        <dbReference type="ARBA" id="ARBA00023004"/>
    </source>
</evidence>
<evidence type="ECO:0000256" key="4">
    <source>
        <dbReference type="ARBA" id="ARBA00022714"/>
    </source>
</evidence>
<evidence type="ECO:0000256" key="5">
    <source>
        <dbReference type="ARBA" id="ARBA00022723"/>
    </source>
</evidence>
<dbReference type="InterPro" id="IPR028202">
    <property type="entry name" value="Reductase_C"/>
</dbReference>
<reference evidence="12" key="1">
    <citation type="submission" date="2020-01" db="EMBL/GenBank/DDBJ databases">
        <title>Draft genome sequence of the Termite Coptotermes fromosanus.</title>
        <authorList>
            <person name="Itakura S."/>
            <person name="Yosikawa Y."/>
            <person name="Umezawa K."/>
        </authorList>
    </citation>
    <scope>NUCLEOTIDE SEQUENCE [LARGE SCALE GENOMIC DNA]</scope>
</reference>
<feature type="domain" description="Rieske" evidence="10">
    <location>
        <begin position="11"/>
        <end position="107"/>
    </location>
</feature>
<dbReference type="SUPFAM" id="SSF55424">
    <property type="entry name" value="FAD/NAD-linked reductases, dimerisation (C-terminal) domain"/>
    <property type="match status" value="1"/>
</dbReference>
<dbReference type="PANTHER" id="PTHR43557">
    <property type="entry name" value="APOPTOSIS-INDUCING FACTOR 1"/>
    <property type="match status" value="1"/>
</dbReference>
<comment type="caution">
    <text evidence="11">The sequence shown here is derived from an EMBL/GenBank/DDBJ whole genome shotgun (WGS) entry which is preliminary data.</text>
</comment>
<sequence length="536" mass="57527">MTSSNDDYVEAIVCQESDIQENEMKAFQLEDAGKILLVKQNGKLSAIGSKCTHYGAPLHTGVLGNGRVRCPWHGACFNITTGDIEDFPGLDSLPCYQVEVQDGGGVKVRARKEEVKSSKRIKHMTSRDKAVSTTFVVVGGGPAGAVCVETLRQEGFKGRIVFVCKEQALPYDRVKTSKALDVKLESITFRTASFYKEHGIEVLTGTEVIGLNPEAKVVKLSSGKELKYDSVFLGTGSDAHRPPIPGAELKNVFVVRTIEDSYGIHGQLGPEKHVVILGASFVGMEAAAYCVEKVKSVTVIGRDTVPFRGVLGEEVGARLMALHKEKGVLFKMESGVTCFLAGPSGDTVHQVELKDGSTLPADVCIVGIGSSPATKFLDGSGVNIDNKSGGIIVNKYLESNIPGVYAGGDNAYAPILDTAACIGHWQLAQYHARIAALNMVGKQTEIQTVPFFWTMLFGKGVRFAGYAPKFDEVVIAGSLEDLKFVAHYIVGDRVAAVATVGSDPVAAKFAEVISTGKQLLKSDLQPDALAWTEKFY</sequence>
<comment type="similarity">
    <text evidence="2">Belongs to the FAD-dependent oxidoreductase family.</text>
</comment>
<name>A0A6L2PZF4_COPFO</name>
<dbReference type="PRINTS" id="PR00411">
    <property type="entry name" value="PNDRDTASEI"/>
</dbReference>
<dbReference type="InParanoid" id="A0A6L2PZF4"/>
<evidence type="ECO:0000256" key="2">
    <source>
        <dbReference type="ARBA" id="ARBA00006442"/>
    </source>
</evidence>
<evidence type="ECO:0000256" key="6">
    <source>
        <dbReference type="ARBA" id="ARBA00022827"/>
    </source>
</evidence>
<dbReference type="Gene3D" id="3.50.50.60">
    <property type="entry name" value="FAD/NAD(P)-binding domain"/>
    <property type="match status" value="2"/>
</dbReference>
<keyword evidence="12" id="KW-1185">Reference proteome</keyword>
<keyword evidence="4" id="KW-0001">2Fe-2S</keyword>
<keyword evidence="3" id="KW-0285">Flavoprotein</keyword>